<evidence type="ECO:0000256" key="1">
    <source>
        <dbReference type="ARBA" id="ARBA00001913"/>
    </source>
</evidence>
<dbReference type="NCBIfam" id="TIGR01180">
    <property type="entry name" value="aman2_put"/>
    <property type="match status" value="1"/>
</dbReference>
<comment type="caution">
    <text evidence="7">The sequence shown here is derived from an EMBL/GenBank/DDBJ whole genome shotgun (WGS) entry which is preliminary data.</text>
</comment>
<dbReference type="GO" id="GO:0006516">
    <property type="term" value="P:glycoprotein catabolic process"/>
    <property type="evidence" value="ECO:0007669"/>
    <property type="project" value="TreeGrafter"/>
</dbReference>
<feature type="signal peptide" evidence="4">
    <location>
        <begin position="1"/>
        <end position="25"/>
    </location>
</feature>
<name>A0A4V5LZ02_9SPHI</name>
<feature type="domain" description="Glycosyl hydrolase family 92 N-terminal" evidence="6">
    <location>
        <begin position="29"/>
        <end position="263"/>
    </location>
</feature>
<proteinExistence type="predicted"/>
<accession>A0A4V5LZ02</accession>
<keyword evidence="7" id="KW-0378">Hydrolase</keyword>
<dbReference type="InterPro" id="IPR008928">
    <property type="entry name" value="6-hairpin_glycosidase_sf"/>
</dbReference>
<dbReference type="Gene3D" id="3.30.2080.10">
    <property type="entry name" value="GH92 mannosidase domain"/>
    <property type="match status" value="1"/>
</dbReference>
<dbReference type="FunFam" id="1.20.1050.60:FF:000001">
    <property type="entry name" value="Putative alpha-1,2-mannosidase"/>
    <property type="match status" value="1"/>
</dbReference>
<dbReference type="InterPro" id="IPR041371">
    <property type="entry name" value="GH92_N"/>
</dbReference>
<reference evidence="7 8" key="1">
    <citation type="submission" date="2019-04" db="EMBL/GenBank/DDBJ databases">
        <title>Sphingobacterium olei sp. nov., isolated from oil-contaminated soil.</title>
        <authorList>
            <person name="Liu B."/>
        </authorList>
    </citation>
    <scope>NUCLEOTIDE SEQUENCE [LARGE SCALE GENOMIC DNA]</scope>
    <source>
        <strain evidence="7 8">Y3L14</strain>
    </source>
</reference>
<evidence type="ECO:0000259" key="6">
    <source>
        <dbReference type="Pfam" id="PF17678"/>
    </source>
</evidence>
<dbReference type="EMBL" id="SUKA01000001">
    <property type="protein sequence ID" value="TJY68529.1"/>
    <property type="molecule type" value="Genomic_DNA"/>
</dbReference>
<comment type="subunit">
    <text evidence="2">Monomer.</text>
</comment>
<keyword evidence="4" id="KW-0732">Signal</keyword>
<dbReference type="SUPFAM" id="SSF48208">
    <property type="entry name" value="Six-hairpin glycosidases"/>
    <property type="match status" value="1"/>
</dbReference>
<keyword evidence="3" id="KW-0106">Calcium</keyword>
<dbReference type="InterPro" id="IPR005887">
    <property type="entry name" value="GH92_a_mannosidase_put"/>
</dbReference>
<evidence type="ECO:0000313" key="7">
    <source>
        <dbReference type="EMBL" id="TJY68529.1"/>
    </source>
</evidence>
<dbReference type="Gene3D" id="1.20.1050.60">
    <property type="entry name" value="alpha-1,2-mannosidase"/>
    <property type="match status" value="1"/>
</dbReference>
<dbReference type="PANTHER" id="PTHR12143:SF39">
    <property type="entry name" value="SECRETED PROTEIN"/>
    <property type="match status" value="1"/>
</dbReference>
<dbReference type="InterPro" id="IPR012939">
    <property type="entry name" value="Glyco_hydro_92"/>
</dbReference>
<evidence type="ECO:0000313" key="8">
    <source>
        <dbReference type="Proteomes" id="UP000309872"/>
    </source>
</evidence>
<feature type="domain" description="Glycosyl hydrolase family 92" evidence="5">
    <location>
        <begin position="274"/>
        <end position="733"/>
    </location>
</feature>
<protein>
    <submittedName>
        <fullName evidence="7">Glycoside hydrolase family 92 protein</fullName>
    </submittedName>
</protein>
<dbReference type="Pfam" id="PF07971">
    <property type="entry name" value="Glyco_hydro_92"/>
    <property type="match status" value="1"/>
</dbReference>
<dbReference type="GO" id="GO:0005975">
    <property type="term" value="P:carbohydrate metabolic process"/>
    <property type="evidence" value="ECO:0007669"/>
    <property type="project" value="InterPro"/>
</dbReference>
<dbReference type="PANTHER" id="PTHR12143">
    <property type="entry name" value="PEPTIDE N-GLYCANASE PNGASE -RELATED"/>
    <property type="match status" value="1"/>
</dbReference>
<dbReference type="FunFam" id="3.30.2080.10:FF:000001">
    <property type="entry name" value="Alpha-1,2-mannosidase subfamily"/>
    <property type="match status" value="1"/>
</dbReference>
<dbReference type="InterPro" id="IPR014718">
    <property type="entry name" value="GH-type_carb-bd"/>
</dbReference>
<dbReference type="OrthoDB" id="9758101at2"/>
<dbReference type="InterPro" id="IPR050883">
    <property type="entry name" value="PNGase"/>
</dbReference>
<evidence type="ECO:0000259" key="5">
    <source>
        <dbReference type="Pfam" id="PF07971"/>
    </source>
</evidence>
<dbReference type="GO" id="GO:0030246">
    <property type="term" value="F:carbohydrate binding"/>
    <property type="evidence" value="ECO:0007669"/>
    <property type="project" value="InterPro"/>
</dbReference>
<sequence length="753" mass="84785">MVNQKKIILSLLTCSLFNYSGIAQTYTQYVDPFIGTGGHGHTYPGATVPFSLVQLSPDNGKNGWDWVSGYHISSDSIAGFSHMHLSGTGIGDWLDIAVMPMLAPIFQEKVDTRQKFSHAHEKASPGYYEVTFNNGIKTKLTSTERVGFHEYTFPSGTGAPTVRIDLGHAYNWDSPVTTRLEMINDSTLVGHRYSSGWANKQHIYFALRTSQPIKDYLFNGAKLSSFDPIIEITNNSAQGGTKSANAQLIFDSSPTINIKVALSITNTAKALTALQEIPHWNFDHVRSEADAKWDRELAKIKIETNDEKLKRVFYSALYHTAVSPTLYSDRDGEYKNYKGEVHRMPNGAQRYTLFSLWDTFRALKPLFTITQPEKYSDILNSMLSFYDENGLLPVWDLSTFETNTMTGYHAVPVLADAVLKNWPGVDAERAYQAMRASAFQKTREVPAYIEYGYIPQDVNGGSVTKTLEYAFDDYCISLVAQKLGKQEDYQIFTERAKNYTNLFDPQSGFMRAKLRNGKFVEPFDPFYSEHDFDKSQYIEGNAWQHSFFVPHDIRGLANLFPKKKGLRDMLDALFAAPSYMTGENQSPDASGFIGQYAHGNEPSHHIAYMYSYIGDAWKTQEKIRQIVDSMYHDRPDGYAGNEDAGQMSAWAVWSMMGLYPVSPVGGEYVFGSPSLDKATITMPNDNLFTIVARNNSPANIYIKSITLNGKPYHKVFITHDEMLKGGELVFEMSSTPNKKLGKRRASWPTSMDN</sequence>
<evidence type="ECO:0000256" key="3">
    <source>
        <dbReference type="ARBA" id="ARBA00022837"/>
    </source>
</evidence>
<organism evidence="7 8">
    <name type="scientific">Sphingobacterium alkalisoli</name>
    <dbReference type="NCBI Taxonomy" id="1874115"/>
    <lineage>
        <taxon>Bacteria</taxon>
        <taxon>Pseudomonadati</taxon>
        <taxon>Bacteroidota</taxon>
        <taxon>Sphingobacteriia</taxon>
        <taxon>Sphingobacteriales</taxon>
        <taxon>Sphingobacteriaceae</taxon>
        <taxon>Sphingobacterium</taxon>
    </lineage>
</organism>
<dbReference type="Proteomes" id="UP000309872">
    <property type="component" value="Unassembled WGS sequence"/>
</dbReference>
<gene>
    <name evidence="7" type="ORF">FAZ19_04545</name>
</gene>
<dbReference type="RefSeq" id="WP_136819395.1">
    <property type="nucleotide sequence ID" value="NZ_BMJX01000001.1"/>
</dbReference>
<comment type="cofactor">
    <cofactor evidence="1">
        <name>Ca(2+)</name>
        <dbReference type="ChEBI" id="CHEBI:29108"/>
    </cofactor>
</comment>
<dbReference type="Pfam" id="PF17678">
    <property type="entry name" value="Glyco_hydro_92N"/>
    <property type="match status" value="1"/>
</dbReference>
<feature type="chain" id="PRO_5020395596" evidence="4">
    <location>
        <begin position="26"/>
        <end position="753"/>
    </location>
</feature>
<keyword evidence="8" id="KW-1185">Reference proteome</keyword>
<dbReference type="AlphaFoldDB" id="A0A4V5LZ02"/>
<dbReference type="GO" id="GO:0005829">
    <property type="term" value="C:cytosol"/>
    <property type="evidence" value="ECO:0007669"/>
    <property type="project" value="TreeGrafter"/>
</dbReference>
<evidence type="ECO:0000256" key="2">
    <source>
        <dbReference type="ARBA" id="ARBA00011245"/>
    </source>
</evidence>
<dbReference type="GO" id="GO:0000224">
    <property type="term" value="F:peptide-N4-(N-acetyl-beta-glucosaminyl)asparagine amidase activity"/>
    <property type="evidence" value="ECO:0007669"/>
    <property type="project" value="TreeGrafter"/>
</dbReference>
<evidence type="ECO:0000256" key="4">
    <source>
        <dbReference type="SAM" id="SignalP"/>
    </source>
</evidence>
<dbReference type="Gene3D" id="1.20.1610.10">
    <property type="entry name" value="alpha-1,2-mannosidases domains"/>
    <property type="match status" value="1"/>
</dbReference>
<dbReference type="Gene3D" id="2.70.98.10">
    <property type="match status" value="1"/>
</dbReference>